<evidence type="ECO:0000256" key="1">
    <source>
        <dbReference type="ARBA" id="ARBA00022536"/>
    </source>
</evidence>
<dbReference type="Gene3D" id="2.10.25.10">
    <property type="entry name" value="Laminin"/>
    <property type="match status" value="1"/>
</dbReference>
<comment type="caution">
    <text evidence="5">Lacks conserved residue(s) required for the propagation of feature annotation.</text>
</comment>
<dbReference type="SMART" id="SM00181">
    <property type="entry name" value="EGF"/>
    <property type="match status" value="1"/>
</dbReference>
<dbReference type="SMR" id="A0A482X3P1"/>
<keyword evidence="4" id="KW-0325">Glycoprotein</keyword>
<proteinExistence type="predicted"/>
<accession>A0A482X3P1</accession>
<dbReference type="OrthoDB" id="10045365at2759"/>
<dbReference type="InterPro" id="IPR049883">
    <property type="entry name" value="NOTCH1_EGF-like"/>
</dbReference>
<evidence type="ECO:0000256" key="5">
    <source>
        <dbReference type="PROSITE-ProRule" id="PRU00076"/>
    </source>
</evidence>
<dbReference type="InterPro" id="IPR001881">
    <property type="entry name" value="EGF-like_Ca-bd_dom"/>
</dbReference>
<keyword evidence="2" id="KW-0677">Repeat</keyword>
<sequence>MNAGVCRAGATASERRLRFTCASSPGLHPRKRPVHVCRRAPGGCFTEVRGGEASGAWPRGRPLFARRLLLFAGGPSPGRRIDGARCESAPAKTTAFAELLSEGFLDRKDINECTEFPSMCSNGRCRNSIGGFSCNCNQGYALDENGIKCNVTHSTDDDECNIIRVLVWHQCKNIRRNSEMRFASQAIREFTMMQDVHG</sequence>
<organism evidence="7 8">
    <name type="scientific">Laodelphax striatellus</name>
    <name type="common">Small brown planthopper</name>
    <name type="synonym">Delphax striatella</name>
    <dbReference type="NCBI Taxonomy" id="195883"/>
    <lineage>
        <taxon>Eukaryota</taxon>
        <taxon>Metazoa</taxon>
        <taxon>Ecdysozoa</taxon>
        <taxon>Arthropoda</taxon>
        <taxon>Hexapoda</taxon>
        <taxon>Insecta</taxon>
        <taxon>Pterygota</taxon>
        <taxon>Neoptera</taxon>
        <taxon>Paraneoptera</taxon>
        <taxon>Hemiptera</taxon>
        <taxon>Auchenorrhyncha</taxon>
        <taxon>Fulgoroidea</taxon>
        <taxon>Delphacidae</taxon>
        <taxon>Criomorphinae</taxon>
        <taxon>Laodelphax</taxon>
    </lineage>
</organism>
<evidence type="ECO:0000256" key="2">
    <source>
        <dbReference type="ARBA" id="ARBA00022737"/>
    </source>
</evidence>
<keyword evidence="1 5" id="KW-0245">EGF-like domain</keyword>
<dbReference type="GO" id="GO:0005509">
    <property type="term" value="F:calcium ion binding"/>
    <property type="evidence" value="ECO:0007669"/>
    <property type="project" value="InterPro"/>
</dbReference>
<evidence type="ECO:0000256" key="3">
    <source>
        <dbReference type="ARBA" id="ARBA00023157"/>
    </source>
</evidence>
<evidence type="ECO:0000313" key="8">
    <source>
        <dbReference type="Proteomes" id="UP000291343"/>
    </source>
</evidence>
<dbReference type="PROSITE" id="PS00010">
    <property type="entry name" value="ASX_HYDROXYL"/>
    <property type="match status" value="1"/>
</dbReference>
<dbReference type="FunFam" id="2.10.25.10:FF:000003">
    <property type="entry name" value="fibrillin-1 isoform X1"/>
    <property type="match status" value="1"/>
</dbReference>
<evidence type="ECO:0000313" key="7">
    <source>
        <dbReference type="EMBL" id="RZF40417.1"/>
    </source>
</evidence>
<dbReference type="EMBL" id="QKKF02018285">
    <property type="protein sequence ID" value="RZF40417.1"/>
    <property type="molecule type" value="Genomic_DNA"/>
</dbReference>
<dbReference type="Pfam" id="PF07645">
    <property type="entry name" value="EGF_CA"/>
    <property type="match status" value="1"/>
</dbReference>
<dbReference type="InterPro" id="IPR000152">
    <property type="entry name" value="EGF-type_Asp/Asn_hydroxyl_site"/>
</dbReference>
<dbReference type="PROSITE" id="PS01186">
    <property type="entry name" value="EGF_2"/>
    <property type="match status" value="1"/>
</dbReference>
<dbReference type="SMART" id="SM00179">
    <property type="entry name" value="EGF_CA"/>
    <property type="match status" value="1"/>
</dbReference>
<dbReference type="InParanoid" id="A0A482X3P1"/>
<dbReference type="PROSITE" id="PS01187">
    <property type="entry name" value="EGF_CA"/>
    <property type="match status" value="1"/>
</dbReference>
<dbReference type="STRING" id="195883.A0A482X3P1"/>
<keyword evidence="3" id="KW-1015">Disulfide bond</keyword>
<protein>
    <recommendedName>
        <fullName evidence="6">EGF-like domain-containing protein</fullName>
    </recommendedName>
</protein>
<dbReference type="InterPro" id="IPR018097">
    <property type="entry name" value="EGF_Ca-bd_CS"/>
</dbReference>
<dbReference type="SUPFAM" id="SSF57196">
    <property type="entry name" value="EGF/Laminin"/>
    <property type="match status" value="1"/>
</dbReference>
<dbReference type="CDD" id="cd00054">
    <property type="entry name" value="EGF_CA"/>
    <property type="match status" value="1"/>
</dbReference>
<dbReference type="AlphaFoldDB" id="A0A482X3P1"/>
<evidence type="ECO:0000259" key="6">
    <source>
        <dbReference type="PROSITE" id="PS50026"/>
    </source>
</evidence>
<feature type="domain" description="EGF-like" evidence="6">
    <location>
        <begin position="109"/>
        <end position="150"/>
    </location>
</feature>
<comment type="caution">
    <text evidence="7">The sequence shown here is derived from an EMBL/GenBank/DDBJ whole genome shotgun (WGS) entry which is preliminary data.</text>
</comment>
<gene>
    <name evidence="7" type="ORF">LSTR_LSTR016447</name>
</gene>
<dbReference type="PROSITE" id="PS50026">
    <property type="entry name" value="EGF_3"/>
    <property type="match status" value="1"/>
</dbReference>
<dbReference type="InterPro" id="IPR000742">
    <property type="entry name" value="EGF"/>
</dbReference>
<evidence type="ECO:0000256" key="4">
    <source>
        <dbReference type="ARBA" id="ARBA00023180"/>
    </source>
</evidence>
<name>A0A482X3P1_LAOST</name>
<dbReference type="Proteomes" id="UP000291343">
    <property type="component" value="Unassembled WGS sequence"/>
</dbReference>
<keyword evidence="8" id="KW-1185">Reference proteome</keyword>
<reference evidence="7 8" key="1">
    <citation type="journal article" date="2017" name="Gigascience">
        <title>Genome sequence of the small brown planthopper, Laodelphax striatellus.</title>
        <authorList>
            <person name="Zhu J."/>
            <person name="Jiang F."/>
            <person name="Wang X."/>
            <person name="Yang P."/>
            <person name="Bao Y."/>
            <person name="Zhao W."/>
            <person name="Wang W."/>
            <person name="Lu H."/>
            <person name="Wang Q."/>
            <person name="Cui N."/>
            <person name="Li J."/>
            <person name="Chen X."/>
            <person name="Luo L."/>
            <person name="Yu J."/>
            <person name="Kang L."/>
            <person name="Cui F."/>
        </authorList>
    </citation>
    <scope>NUCLEOTIDE SEQUENCE [LARGE SCALE GENOMIC DNA]</scope>
    <source>
        <strain evidence="7">Lst14</strain>
    </source>
</reference>